<dbReference type="VEuPathDB" id="TriTrypDB:LpyrH10_33_0630"/>
<gene>
    <name evidence="2" type="ORF">ABB37_09655</name>
</gene>
<sequence length="121" mass="12911">MCITSCSASPRVCPWKIWAAAAAAAAGVPSPRRHSAYPSGPPAGIFAGCGWCTRQGDSGTAAPSWSSPRRRRRWRQRSASRARRWRSGAGRLCRWTGPTTQSTTPTGRTSIRQLGGPACSP</sequence>
<proteinExistence type="predicted"/>
<evidence type="ECO:0000313" key="3">
    <source>
        <dbReference type="Proteomes" id="UP000037923"/>
    </source>
</evidence>
<dbReference type="Proteomes" id="UP000037923">
    <property type="component" value="Unassembled WGS sequence"/>
</dbReference>
<feature type="region of interest" description="Disordered" evidence="1">
    <location>
        <begin position="56"/>
        <end position="121"/>
    </location>
</feature>
<dbReference type="AlphaFoldDB" id="A0A0N0DQZ9"/>
<evidence type="ECO:0000313" key="2">
    <source>
        <dbReference type="EMBL" id="KPA73761.1"/>
    </source>
</evidence>
<keyword evidence="3" id="KW-1185">Reference proteome</keyword>
<organism evidence="2 3">
    <name type="scientific">Leptomonas pyrrhocoris</name>
    <name type="common">Firebug parasite</name>
    <dbReference type="NCBI Taxonomy" id="157538"/>
    <lineage>
        <taxon>Eukaryota</taxon>
        <taxon>Discoba</taxon>
        <taxon>Euglenozoa</taxon>
        <taxon>Kinetoplastea</taxon>
        <taxon>Metakinetoplastina</taxon>
        <taxon>Trypanosomatida</taxon>
        <taxon>Trypanosomatidae</taxon>
        <taxon>Leishmaniinae</taxon>
        <taxon>Leptomonas</taxon>
    </lineage>
</organism>
<comment type="caution">
    <text evidence="2">The sequence shown here is derived from an EMBL/GenBank/DDBJ whole genome shotgun (WGS) entry which is preliminary data.</text>
</comment>
<protein>
    <submittedName>
        <fullName evidence="2">Uncharacterized protein</fullName>
    </submittedName>
</protein>
<feature type="compositionally biased region" description="Low complexity" evidence="1">
    <location>
        <begin position="87"/>
        <end position="110"/>
    </location>
</feature>
<name>A0A0N0DQZ9_LEPPY</name>
<dbReference type="GeneID" id="26909938"/>
<feature type="compositionally biased region" description="Basic residues" evidence="1">
    <location>
        <begin position="68"/>
        <end position="86"/>
    </location>
</feature>
<reference evidence="2 3" key="1">
    <citation type="submission" date="2015-07" db="EMBL/GenBank/DDBJ databases">
        <title>High-quality genome of monoxenous trypanosomatid Leptomonas pyrrhocoris.</title>
        <authorList>
            <person name="Flegontov P."/>
            <person name="Butenko A."/>
            <person name="Firsov S."/>
            <person name="Vlcek C."/>
            <person name="Logacheva M.D."/>
            <person name="Field M."/>
            <person name="Filatov D."/>
            <person name="Flegontova O."/>
            <person name="Gerasimov E."/>
            <person name="Jackson A.P."/>
            <person name="Kelly S."/>
            <person name="Opperdoes F."/>
            <person name="O'Reilly A."/>
            <person name="Votypka J."/>
            <person name="Yurchenko V."/>
            <person name="Lukes J."/>
        </authorList>
    </citation>
    <scope>NUCLEOTIDE SEQUENCE [LARGE SCALE GENOMIC DNA]</scope>
    <source>
        <strain evidence="2">H10</strain>
    </source>
</reference>
<evidence type="ECO:0000256" key="1">
    <source>
        <dbReference type="SAM" id="MobiDB-lite"/>
    </source>
</evidence>
<dbReference type="RefSeq" id="XP_015652200.1">
    <property type="nucleotide sequence ID" value="XM_015809264.1"/>
</dbReference>
<accession>A0A0N0DQZ9</accession>
<dbReference type="EMBL" id="LGTL01000033">
    <property type="protein sequence ID" value="KPA73761.1"/>
    <property type="molecule type" value="Genomic_DNA"/>
</dbReference>